<name>X1MHC2_9ZZZZ</name>
<organism evidence="1">
    <name type="scientific">marine sediment metagenome</name>
    <dbReference type="NCBI Taxonomy" id="412755"/>
    <lineage>
        <taxon>unclassified sequences</taxon>
        <taxon>metagenomes</taxon>
        <taxon>ecological metagenomes</taxon>
    </lineage>
</organism>
<dbReference type="AlphaFoldDB" id="X1MHC2"/>
<proteinExistence type="predicted"/>
<accession>X1MHC2</accession>
<reference evidence="1" key="1">
    <citation type="journal article" date="2014" name="Front. Microbiol.">
        <title>High frequency of phylogenetically diverse reductive dehalogenase-homologous genes in deep subseafloor sedimentary metagenomes.</title>
        <authorList>
            <person name="Kawai M."/>
            <person name="Futagami T."/>
            <person name="Toyoda A."/>
            <person name="Takaki Y."/>
            <person name="Nishi S."/>
            <person name="Hori S."/>
            <person name="Arai W."/>
            <person name="Tsubouchi T."/>
            <person name="Morono Y."/>
            <person name="Uchiyama I."/>
            <person name="Ito T."/>
            <person name="Fujiyama A."/>
            <person name="Inagaki F."/>
            <person name="Takami H."/>
        </authorList>
    </citation>
    <scope>NUCLEOTIDE SEQUENCE</scope>
    <source>
        <strain evidence="1">Expedition CK06-06</strain>
    </source>
</reference>
<sequence length="40" mass="4183">MNLSLSIGGVPLCDDQVVPYFGTTGALIPKDHVVVDQVIA</sequence>
<comment type="caution">
    <text evidence="1">The sequence shown here is derived from an EMBL/GenBank/DDBJ whole genome shotgun (WGS) entry which is preliminary data.</text>
</comment>
<gene>
    <name evidence="1" type="ORF">S06H3_20437</name>
</gene>
<evidence type="ECO:0000313" key="1">
    <source>
        <dbReference type="EMBL" id="GAI14110.1"/>
    </source>
</evidence>
<protein>
    <submittedName>
        <fullName evidence="1">Uncharacterized protein</fullName>
    </submittedName>
</protein>
<dbReference type="EMBL" id="BARV01010583">
    <property type="protein sequence ID" value="GAI14110.1"/>
    <property type="molecule type" value="Genomic_DNA"/>
</dbReference>
<feature type="non-terminal residue" evidence="1">
    <location>
        <position position="40"/>
    </location>
</feature>